<name>A0A059EZB8_9MICR</name>
<feature type="transmembrane region" description="Helical" evidence="1">
    <location>
        <begin position="42"/>
        <end position="61"/>
    </location>
</feature>
<reference evidence="3" key="1">
    <citation type="submission" date="2013-02" db="EMBL/GenBank/DDBJ databases">
        <authorList>
            <consortium name="The Broad Institute Genome Sequencing Platform"/>
            <person name="Cuomo C."/>
            <person name="Becnel J."/>
            <person name="Sanscrainte N."/>
            <person name="Walker B."/>
            <person name="Young S.K."/>
            <person name="Zeng Q."/>
            <person name="Gargeya S."/>
            <person name="Fitzgerald M."/>
            <person name="Haas B."/>
            <person name="Abouelleil A."/>
            <person name="Alvarado L."/>
            <person name="Arachchi H.M."/>
            <person name="Berlin A.M."/>
            <person name="Chapman S.B."/>
            <person name="Dewar J."/>
            <person name="Goldberg J."/>
            <person name="Griggs A."/>
            <person name="Gujja S."/>
            <person name="Hansen M."/>
            <person name="Howarth C."/>
            <person name="Imamovic A."/>
            <person name="Larimer J."/>
            <person name="McCowan C."/>
            <person name="Murphy C."/>
            <person name="Neiman D."/>
            <person name="Pearson M."/>
            <person name="Priest M."/>
            <person name="Roberts A."/>
            <person name="Saif S."/>
            <person name="Shea T."/>
            <person name="Sisk P."/>
            <person name="Sykes S."/>
            <person name="Wortman J."/>
            <person name="Nusbaum C."/>
            <person name="Birren B."/>
        </authorList>
    </citation>
    <scope>NUCLEOTIDE SEQUENCE [LARGE SCALE GENOMIC DNA]</scope>
    <source>
        <strain evidence="3">PRA339</strain>
    </source>
</reference>
<dbReference type="VEuPathDB" id="MicrosporidiaDB:H312_02197"/>
<gene>
    <name evidence="2" type="ORF">H312_02197</name>
</gene>
<keyword evidence="1" id="KW-0812">Transmembrane</keyword>
<evidence type="ECO:0000256" key="1">
    <source>
        <dbReference type="SAM" id="Phobius"/>
    </source>
</evidence>
<keyword evidence="1" id="KW-0472">Membrane</keyword>
<dbReference type="Proteomes" id="UP000030655">
    <property type="component" value="Unassembled WGS sequence"/>
</dbReference>
<evidence type="ECO:0000313" key="3">
    <source>
        <dbReference type="Proteomes" id="UP000030655"/>
    </source>
</evidence>
<accession>A0A059EZB8</accession>
<evidence type="ECO:0000313" key="2">
    <source>
        <dbReference type="EMBL" id="KCZ80403.1"/>
    </source>
</evidence>
<dbReference type="OrthoDB" id="9909019at2759"/>
<keyword evidence="3" id="KW-1185">Reference proteome</keyword>
<reference evidence="2 3" key="2">
    <citation type="submission" date="2014-03" db="EMBL/GenBank/DDBJ databases">
        <title>The Genome Sequence of Anncaliia algerae insect isolate PRA339.</title>
        <authorList>
            <consortium name="The Broad Institute Genome Sequencing Platform"/>
            <consortium name="The Broad Institute Genome Sequencing Center for Infectious Disease"/>
            <person name="Cuomo C."/>
            <person name="Becnel J."/>
            <person name="Sanscrainte N."/>
            <person name="Walker B."/>
            <person name="Young S.K."/>
            <person name="Zeng Q."/>
            <person name="Gargeya S."/>
            <person name="Fitzgerald M."/>
            <person name="Haas B."/>
            <person name="Abouelleil A."/>
            <person name="Alvarado L."/>
            <person name="Arachchi H.M."/>
            <person name="Berlin A.M."/>
            <person name="Chapman S.B."/>
            <person name="Dewar J."/>
            <person name="Goldberg J."/>
            <person name="Griggs A."/>
            <person name="Gujja S."/>
            <person name="Hansen M."/>
            <person name="Howarth C."/>
            <person name="Imamovic A."/>
            <person name="Larimer J."/>
            <person name="McCowan C."/>
            <person name="Murphy C."/>
            <person name="Neiman D."/>
            <person name="Pearson M."/>
            <person name="Priest M."/>
            <person name="Roberts A."/>
            <person name="Saif S."/>
            <person name="Shea T."/>
            <person name="Sisk P."/>
            <person name="Sykes S."/>
            <person name="Wortman J."/>
            <person name="Nusbaum C."/>
            <person name="Birren B."/>
        </authorList>
    </citation>
    <scope>NUCLEOTIDE SEQUENCE [LARGE SCALE GENOMIC DNA]</scope>
    <source>
        <strain evidence="2 3">PRA339</strain>
    </source>
</reference>
<keyword evidence="1" id="KW-1133">Transmembrane helix</keyword>
<organism evidence="2 3">
    <name type="scientific">Anncaliia algerae PRA339</name>
    <dbReference type="NCBI Taxonomy" id="1288291"/>
    <lineage>
        <taxon>Eukaryota</taxon>
        <taxon>Fungi</taxon>
        <taxon>Fungi incertae sedis</taxon>
        <taxon>Microsporidia</taxon>
        <taxon>Tubulinosematoidea</taxon>
        <taxon>Tubulinosematidae</taxon>
        <taxon>Anncaliia</taxon>
    </lineage>
</organism>
<proteinExistence type="predicted"/>
<dbReference type="HOGENOM" id="CLU_2319833_0_0_1"/>
<feature type="transmembrane region" description="Helical" evidence="1">
    <location>
        <begin position="9"/>
        <end position="30"/>
    </location>
</feature>
<dbReference type="AlphaFoldDB" id="A0A059EZB8"/>
<protein>
    <submittedName>
        <fullName evidence="2">Uncharacterized protein</fullName>
    </submittedName>
</protein>
<sequence>MILYEIYKFILTCLYMITIIYTYFSFVGIYCLDIKEFLGTQVIVYFIIYHFILGITLIVYLRLRSIEELSTIEMFPPVKTTREYNLDLSEINPMFAKII</sequence>
<dbReference type="EMBL" id="KK365183">
    <property type="protein sequence ID" value="KCZ80403.1"/>
    <property type="molecule type" value="Genomic_DNA"/>
</dbReference>